<dbReference type="AlphaFoldDB" id="A0A6C0EJC4"/>
<dbReference type="EMBL" id="MN738857">
    <property type="protein sequence ID" value="QHT28430.1"/>
    <property type="molecule type" value="Genomic_DNA"/>
</dbReference>
<protein>
    <recommendedName>
        <fullName evidence="3">Gamma-glutamylcyclotransferase AIG2-like domain-containing protein</fullName>
    </recommendedName>
</protein>
<evidence type="ECO:0008006" key="3">
    <source>
        <dbReference type="Google" id="ProtNLM"/>
    </source>
</evidence>
<dbReference type="Pfam" id="PF13772">
    <property type="entry name" value="AIG2_2"/>
    <property type="match status" value="1"/>
</dbReference>
<dbReference type="PANTHER" id="PTHR12935">
    <property type="entry name" value="GAMMA-GLUTAMYLCYCLOTRANSFERASE"/>
    <property type="match status" value="1"/>
</dbReference>
<name>A0A6C0EJC4_9ZZZZ</name>
<evidence type="ECO:0000256" key="1">
    <source>
        <dbReference type="ARBA" id="ARBA00023239"/>
    </source>
</evidence>
<dbReference type="CDD" id="cd06661">
    <property type="entry name" value="GGCT_like"/>
    <property type="match status" value="1"/>
</dbReference>
<proteinExistence type="predicted"/>
<dbReference type="InterPro" id="IPR036568">
    <property type="entry name" value="GGCT-like_sf"/>
</dbReference>
<dbReference type="InterPro" id="IPR017939">
    <property type="entry name" value="G-Glutamylcylcotransferase"/>
</dbReference>
<evidence type="ECO:0000313" key="2">
    <source>
        <dbReference type="EMBL" id="QHT28430.1"/>
    </source>
</evidence>
<dbReference type="Gene3D" id="3.10.490.10">
    <property type="entry name" value="Gamma-glutamyl cyclotransferase-like"/>
    <property type="match status" value="1"/>
</dbReference>
<sequence length="159" mass="18752">MYYFAYGSNMDFDHIRHFIPDNKIEIVGPAYVENFIFRYRNVNINNLRSGVANIEQRRNSKTYGVIYKINNDAELKNLDKKEGHKSLESSDNVYNKIEIECVLCDSVAKIQCFTYQMSDIVKLEEKKPRNTYLNYLKNGNATHKLPHEHLKRIHYLSLV</sequence>
<dbReference type="InterPro" id="IPR013024">
    <property type="entry name" value="GGCT-like"/>
</dbReference>
<keyword evidence="1" id="KW-0456">Lyase</keyword>
<dbReference type="PANTHER" id="PTHR12935:SF0">
    <property type="entry name" value="GAMMA-GLUTAMYLCYCLOTRANSFERASE"/>
    <property type="match status" value="1"/>
</dbReference>
<accession>A0A6C0EJC4</accession>
<organism evidence="2">
    <name type="scientific">viral metagenome</name>
    <dbReference type="NCBI Taxonomy" id="1070528"/>
    <lineage>
        <taxon>unclassified sequences</taxon>
        <taxon>metagenomes</taxon>
        <taxon>organismal metagenomes</taxon>
    </lineage>
</organism>
<reference evidence="2" key="1">
    <citation type="journal article" date="2020" name="Nature">
        <title>Giant virus diversity and host interactions through global metagenomics.</title>
        <authorList>
            <person name="Schulz F."/>
            <person name="Roux S."/>
            <person name="Paez-Espino D."/>
            <person name="Jungbluth S."/>
            <person name="Walsh D.A."/>
            <person name="Denef V.J."/>
            <person name="McMahon K.D."/>
            <person name="Konstantinidis K.T."/>
            <person name="Eloe-Fadrosh E.A."/>
            <person name="Kyrpides N.C."/>
            <person name="Woyke T."/>
        </authorList>
    </citation>
    <scope>NUCLEOTIDE SEQUENCE</scope>
    <source>
        <strain evidence="2">GVMAG-M-3300001348-25</strain>
    </source>
</reference>
<dbReference type="GO" id="GO:0003839">
    <property type="term" value="F:gamma-glutamylcyclotransferase activity"/>
    <property type="evidence" value="ECO:0007669"/>
    <property type="project" value="InterPro"/>
</dbReference>
<dbReference type="SUPFAM" id="SSF110857">
    <property type="entry name" value="Gamma-glutamyl cyclotransferase-like"/>
    <property type="match status" value="1"/>
</dbReference>